<comment type="caution">
    <text evidence="1">The sequence shown here is derived from an EMBL/GenBank/DDBJ whole genome shotgun (WGS) entry which is preliminary data.</text>
</comment>
<name>A0A0F9NHA5_9ZZZZ</name>
<dbReference type="EMBL" id="LAZR01003532">
    <property type="protein sequence ID" value="KKN17334.1"/>
    <property type="molecule type" value="Genomic_DNA"/>
</dbReference>
<sequence length="443" mass="47598">MPSPTGVSIVIDSGAVATADLDVVLTIGATGADEMAFSNNGVDFSPFEAFSTSKNWNLSDFDGGFQEGLRTVHMIVRDTFDNAETRVLDTITFSVPEPRIVYDTPPSQRMNTLLLDIPYIGLEDSPSTADGVAILEAEIDLTGAFIGSEVLLFEAVDDSLSDGRVGLTFTNAGAALTLVGDLDKTFGEVVSDIVRVRLKPQFGTKVGQFAVSLPFAVNTCPKPAAVLTGRTTVPGREIILIAIFRAALGELTDPSPDPTITEITDPNGVDQLGGAAATERVSEGVWRFMFTTDLTDPVGQWEYKFSGIVDGTTLTTQGAFVVADPPTLTSPLIDDACIIFGDLINIDGAPFANKPVLFTPTTIFGPERQNPTTISTQTCRVDTDSNGHFELELIRNSNVIVRIPSFDYNRIGRVPDKEIAEYRELDSILTEGVRDKFGNLVAE</sequence>
<organism evidence="1">
    <name type="scientific">marine sediment metagenome</name>
    <dbReference type="NCBI Taxonomy" id="412755"/>
    <lineage>
        <taxon>unclassified sequences</taxon>
        <taxon>metagenomes</taxon>
        <taxon>ecological metagenomes</taxon>
    </lineage>
</organism>
<evidence type="ECO:0000313" key="1">
    <source>
        <dbReference type="EMBL" id="KKN17334.1"/>
    </source>
</evidence>
<protein>
    <submittedName>
        <fullName evidence="1">Uncharacterized protein</fullName>
    </submittedName>
</protein>
<proteinExistence type="predicted"/>
<dbReference type="AlphaFoldDB" id="A0A0F9NHA5"/>
<accession>A0A0F9NHA5</accession>
<reference evidence="1" key="1">
    <citation type="journal article" date="2015" name="Nature">
        <title>Complex archaea that bridge the gap between prokaryotes and eukaryotes.</title>
        <authorList>
            <person name="Spang A."/>
            <person name="Saw J.H."/>
            <person name="Jorgensen S.L."/>
            <person name="Zaremba-Niedzwiedzka K."/>
            <person name="Martijn J."/>
            <person name="Lind A.E."/>
            <person name="van Eijk R."/>
            <person name="Schleper C."/>
            <person name="Guy L."/>
            <person name="Ettema T.J."/>
        </authorList>
    </citation>
    <scope>NUCLEOTIDE SEQUENCE</scope>
</reference>
<gene>
    <name evidence="1" type="ORF">LCGC14_0966850</name>
</gene>